<evidence type="ECO:0000313" key="6">
    <source>
        <dbReference type="Proteomes" id="UP000295777"/>
    </source>
</evidence>
<dbReference type="GO" id="GO:0016787">
    <property type="term" value="F:hydrolase activity"/>
    <property type="evidence" value="ECO:0007669"/>
    <property type="project" value="UniProtKB-KW"/>
</dbReference>
<dbReference type="PROSITE" id="PS01123">
    <property type="entry name" value="TNASE_1"/>
    <property type="match status" value="1"/>
</dbReference>
<keyword evidence="3" id="KW-0378">Hydrolase</keyword>
<keyword evidence="2" id="KW-0255">Endonuclease</keyword>
<dbReference type="PROSITE" id="PS01284">
    <property type="entry name" value="TNASE_2"/>
    <property type="match status" value="1"/>
</dbReference>
<evidence type="ECO:0000256" key="2">
    <source>
        <dbReference type="ARBA" id="ARBA00022759"/>
    </source>
</evidence>
<sequence length="230" mass="26936">MKGVVRSITVLLMSIFLTLTSYAEECYKFLYVIDGDTIKILFNGKRTSVRLLGIDTPESRKNRRAYYQARKNHLDVETIVKLGKEARKHLKELLADYEEVCLVYDENNAQTKHRDRYGRILAYVFTPDGEFINKAMLEDGYAYLLTQYPLEPEYEEELREAFKYAVENQRGLWEDSREETPIGEDFTCGEKKYCFQMNSCEEAMFYFKVCGLTRLDGDGDGIPCERLCRY</sequence>
<dbReference type="RefSeq" id="WP_132526166.1">
    <property type="nucleotide sequence ID" value="NZ_SMFV01000002.1"/>
</dbReference>
<keyword evidence="1" id="KW-0540">Nuclease</keyword>
<feature type="domain" description="TNase-like" evidence="4">
    <location>
        <begin position="23"/>
        <end position="175"/>
    </location>
</feature>
<dbReference type="GO" id="GO:0003676">
    <property type="term" value="F:nucleic acid binding"/>
    <property type="evidence" value="ECO:0007669"/>
    <property type="project" value="InterPro"/>
</dbReference>
<organism evidence="5 6">
    <name type="scientific">Phorcysia thermohydrogeniphila</name>
    <dbReference type="NCBI Taxonomy" id="936138"/>
    <lineage>
        <taxon>Bacteria</taxon>
        <taxon>Pseudomonadati</taxon>
        <taxon>Aquificota</taxon>
        <taxon>Aquificia</taxon>
        <taxon>Desulfurobacteriales</taxon>
        <taxon>Desulfurobacteriaceae</taxon>
        <taxon>Phorcysia</taxon>
    </lineage>
</organism>
<dbReference type="Proteomes" id="UP000295777">
    <property type="component" value="Unassembled WGS sequence"/>
</dbReference>
<dbReference type="InterPro" id="IPR016071">
    <property type="entry name" value="Staphylococal_nuclease_OB-fold"/>
</dbReference>
<evidence type="ECO:0000313" key="5">
    <source>
        <dbReference type="EMBL" id="TCK05153.1"/>
    </source>
</evidence>
<name>A0A4R1GE94_9BACT</name>
<dbReference type="InterPro" id="IPR035437">
    <property type="entry name" value="SNase_OB-fold_sf"/>
</dbReference>
<keyword evidence="6" id="KW-1185">Reference proteome</keyword>
<dbReference type="Pfam" id="PF05901">
    <property type="entry name" value="Excalibur"/>
    <property type="match status" value="1"/>
</dbReference>
<gene>
    <name evidence="5" type="ORF">CLV27_0572</name>
</gene>
<dbReference type="EMBL" id="SMFV01000002">
    <property type="protein sequence ID" value="TCK05153.1"/>
    <property type="molecule type" value="Genomic_DNA"/>
</dbReference>
<evidence type="ECO:0000256" key="3">
    <source>
        <dbReference type="ARBA" id="ARBA00022801"/>
    </source>
</evidence>
<dbReference type="OrthoDB" id="4376109at2"/>
<reference evidence="5 6" key="1">
    <citation type="submission" date="2019-03" db="EMBL/GenBank/DDBJ databases">
        <title>Genomic Encyclopedia of Archaeal and Bacterial Type Strains, Phase II (KMG-II): from individual species to whole genera.</title>
        <authorList>
            <person name="Goeker M."/>
        </authorList>
    </citation>
    <scope>NUCLEOTIDE SEQUENCE [LARGE SCALE GENOMIC DNA]</scope>
    <source>
        <strain evidence="5 6">DSM 24425</strain>
    </source>
</reference>
<evidence type="ECO:0000256" key="1">
    <source>
        <dbReference type="ARBA" id="ARBA00022722"/>
    </source>
</evidence>
<dbReference type="InterPro" id="IPR002071">
    <property type="entry name" value="Thermonucl_AS"/>
</dbReference>
<dbReference type="AlphaFoldDB" id="A0A4R1GE94"/>
<dbReference type="Gene3D" id="2.40.50.90">
    <property type="match status" value="1"/>
</dbReference>
<dbReference type="PROSITE" id="PS50830">
    <property type="entry name" value="TNASE_3"/>
    <property type="match status" value="1"/>
</dbReference>
<dbReference type="InterPro" id="IPR008613">
    <property type="entry name" value="Excalibur_Ca-bd_domain"/>
</dbReference>
<comment type="caution">
    <text evidence="5">The sequence shown here is derived from an EMBL/GenBank/DDBJ whole genome shotgun (WGS) entry which is preliminary data.</text>
</comment>
<dbReference type="SUPFAM" id="SSF50199">
    <property type="entry name" value="Staphylococcal nuclease"/>
    <property type="match status" value="1"/>
</dbReference>
<proteinExistence type="predicted"/>
<dbReference type="PANTHER" id="PTHR12302:SF3">
    <property type="entry name" value="SERINE_THREONINE-PROTEIN KINASE 31"/>
    <property type="match status" value="1"/>
</dbReference>
<dbReference type="SMART" id="SM00318">
    <property type="entry name" value="SNc"/>
    <property type="match status" value="1"/>
</dbReference>
<dbReference type="GO" id="GO:0004519">
    <property type="term" value="F:endonuclease activity"/>
    <property type="evidence" value="ECO:0007669"/>
    <property type="project" value="UniProtKB-KW"/>
</dbReference>
<dbReference type="PANTHER" id="PTHR12302">
    <property type="entry name" value="EBNA2 BINDING PROTEIN P100"/>
    <property type="match status" value="1"/>
</dbReference>
<protein>
    <submittedName>
        <fullName evidence="5">Excalibur calcium-binding domain-containing protein</fullName>
    </submittedName>
</protein>
<dbReference type="Pfam" id="PF00565">
    <property type="entry name" value="SNase"/>
    <property type="match status" value="1"/>
</dbReference>
<accession>A0A4R1GE94</accession>
<evidence type="ECO:0000259" key="4">
    <source>
        <dbReference type="PROSITE" id="PS50830"/>
    </source>
</evidence>